<dbReference type="Proteomes" id="UP001195724">
    <property type="component" value="Unassembled WGS sequence"/>
</dbReference>
<dbReference type="Gene3D" id="3.10.129.10">
    <property type="entry name" value="Hotdog Thioesterase"/>
    <property type="match status" value="1"/>
</dbReference>
<proteinExistence type="inferred from homology"/>
<accession>A0ABS2S2A1</accession>
<evidence type="ECO:0000256" key="1">
    <source>
        <dbReference type="ARBA" id="ARBA00009174"/>
    </source>
</evidence>
<dbReference type="EMBL" id="JAFBCL010000001">
    <property type="protein sequence ID" value="MBM7810366.1"/>
    <property type="molecule type" value="Genomic_DNA"/>
</dbReference>
<keyword evidence="2 4" id="KW-0456">Lyase</keyword>
<comment type="similarity">
    <text evidence="1">Belongs to the thioester dehydratase family. FabZ subfamily.</text>
</comment>
<dbReference type="RefSeq" id="WP_204841345.1">
    <property type="nucleotide sequence ID" value="NZ_JAFBCL010000001.1"/>
</dbReference>
<gene>
    <name evidence="4" type="ORF">JOE68_001231</name>
</gene>
<dbReference type="GO" id="GO:0019171">
    <property type="term" value="F:(3R)-hydroxyacyl-[acyl-carrier-protein] dehydratase activity"/>
    <property type="evidence" value="ECO:0007669"/>
    <property type="project" value="UniProtKB-EC"/>
</dbReference>
<dbReference type="Pfam" id="PF22818">
    <property type="entry name" value="ApeI-like"/>
    <property type="match status" value="1"/>
</dbReference>
<dbReference type="InterPro" id="IPR013114">
    <property type="entry name" value="FabA_FabZ"/>
</dbReference>
<evidence type="ECO:0000256" key="2">
    <source>
        <dbReference type="ARBA" id="ARBA00023239"/>
    </source>
</evidence>
<dbReference type="InterPro" id="IPR029069">
    <property type="entry name" value="HotDog_dom_sf"/>
</dbReference>
<dbReference type="PANTHER" id="PTHR30272">
    <property type="entry name" value="3-HYDROXYACYL-[ACYL-CARRIER-PROTEIN] DEHYDRATASE"/>
    <property type="match status" value="1"/>
</dbReference>
<protein>
    <submittedName>
        <fullName evidence="4">3-hydroxyacyl-[acyl-carrier-protein] dehydratase</fullName>
        <ecNumber evidence="4">4.2.1.59</ecNumber>
    </submittedName>
</protein>
<sequence length="129" mass="13551">MTAPAAASPVTAPVTVLEHADGRAVTEVVIDPEQPVFPGHYPGFPIFPGVCVVECVNLGAQAAPPVPGARLTLAGVQSTRFQGPVFPGDTLRSEVDWVAAGDAWLCKAQVHNARGRVAQVRLRYVVEGE</sequence>
<dbReference type="EC" id="4.2.1.59" evidence="4"/>
<dbReference type="PANTHER" id="PTHR30272:SF1">
    <property type="entry name" value="3-HYDROXYACYL-[ACYL-CARRIER-PROTEIN] DEHYDRATASE"/>
    <property type="match status" value="1"/>
</dbReference>
<organism evidence="4 5">
    <name type="scientific">Saccharothrix algeriensis</name>
    <dbReference type="NCBI Taxonomy" id="173560"/>
    <lineage>
        <taxon>Bacteria</taxon>
        <taxon>Bacillati</taxon>
        <taxon>Actinomycetota</taxon>
        <taxon>Actinomycetes</taxon>
        <taxon>Pseudonocardiales</taxon>
        <taxon>Pseudonocardiaceae</taxon>
        <taxon>Saccharothrix</taxon>
    </lineage>
</organism>
<name>A0ABS2S2A1_9PSEU</name>
<comment type="caution">
    <text evidence="4">The sequence shown here is derived from an EMBL/GenBank/DDBJ whole genome shotgun (WGS) entry which is preliminary data.</text>
</comment>
<reference evidence="4 5" key="1">
    <citation type="submission" date="2021-01" db="EMBL/GenBank/DDBJ databases">
        <title>Sequencing the genomes of 1000 actinobacteria strains.</title>
        <authorList>
            <person name="Klenk H.-P."/>
        </authorList>
    </citation>
    <scope>NUCLEOTIDE SEQUENCE [LARGE SCALE GENOMIC DNA]</scope>
    <source>
        <strain evidence="4 5">DSM 44581</strain>
    </source>
</reference>
<dbReference type="InterPro" id="IPR054545">
    <property type="entry name" value="ApeI-like"/>
</dbReference>
<evidence type="ECO:0000313" key="5">
    <source>
        <dbReference type="Proteomes" id="UP001195724"/>
    </source>
</evidence>
<evidence type="ECO:0000313" key="4">
    <source>
        <dbReference type="EMBL" id="MBM7810366.1"/>
    </source>
</evidence>
<dbReference type="SUPFAM" id="SSF54637">
    <property type="entry name" value="Thioesterase/thiol ester dehydrase-isomerase"/>
    <property type="match status" value="1"/>
</dbReference>
<evidence type="ECO:0000259" key="3">
    <source>
        <dbReference type="Pfam" id="PF22818"/>
    </source>
</evidence>
<keyword evidence="5" id="KW-1185">Reference proteome</keyword>
<feature type="domain" description="ApeI dehydratase-like" evidence="3">
    <location>
        <begin position="20"/>
        <end position="102"/>
    </location>
</feature>